<keyword evidence="1" id="KW-0812">Transmembrane</keyword>
<reference evidence="2 3" key="1">
    <citation type="submission" date="2020-08" db="EMBL/GenBank/DDBJ databases">
        <authorList>
            <person name="Koutsovoulos G."/>
            <person name="Danchin GJ E."/>
        </authorList>
    </citation>
    <scope>NUCLEOTIDE SEQUENCE [LARGE SCALE GENOMIC DNA]</scope>
</reference>
<organism evidence="2 3">
    <name type="scientific">Meloidogyne enterolobii</name>
    <name type="common">Root-knot nematode worm</name>
    <name type="synonym">Meloidogyne mayaguensis</name>
    <dbReference type="NCBI Taxonomy" id="390850"/>
    <lineage>
        <taxon>Eukaryota</taxon>
        <taxon>Metazoa</taxon>
        <taxon>Ecdysozoa</taxon>
        <taxon>Nematoda</taxon>
        <taxon>Chromadorea</taxon>
        <taxon>Rhabditida</taxon>
        <taxon>Tylenchina</taxon>
        <taxon>Tylenchomorpha</taxon>
        <taxon>Tylenchoidea</taxon>
        <taxon>Meloidogynidae</taxon>
        <taxon>Meloidogyninae</taxon>
        <taxon>Meloidogyne</taxon>
    </lineage>
</organism>
<keyword evidence="1" id="KW-1133">Transmembrane helix</keyword>
<keyword evidence="1" id="KW-0472">Membrane</keyword>
<evidence type="ECO:0000256" key="1">
    <source>
        <dbReference type="SAM" id="Phobius"/>
    </source>
</evidence>
<dbReference type="EMBL" id="CAJEWN010002767">
    <property type="protein sequence ID" value="CAD2205205.1"/>
    <property type="molecule type" value="Genomic_DNA"/>
</dbReference>
<accession>A0A6V7Y119</accession>
<dbReference type="AlphaFoldDB" id="A0A6V7Y119"/>
<gene>
    <name evidence="2" type="ORF">MENT_LOCUS59005</name>
</gene>
<evidence type="ECO:0000313" key="3">
    <source>
        <dbReference type="Proteomes" id="UP000580250"/>
    </source>
</evidence>
<dbReference type="Proteomes" id="UP000580250">
    <property type="component" value="Unassembled WGS sequence"/>
</dbReference>
<feature type="transmembrane region" description="Helical" evidence="1">
    <location>
        <begin position="20"/>
        <end position="42"/>
    </location>
</feature>
<proteinExistence type="predicted"/>
<evidence type="ECO:0000313" key="2">
    <source>
        <dbReference type="EMBL" id="CAD2205205.1"/>
    </source>
</evidence>
<comment type="caution">
    <text evidence="2">The sequence shown here is derived from an EMBL/GenBank/DDBJ whole genome shotgun (WGS) entry which is preliminary data.</text>
</comment>
<sequence length="63" mass="7379">MQITDIPDILQNMIYLQIHLILANHPISIFINPLFIPLTLLYPSIVSRILNRPFNPYKSTEFI</sequence>
<name>A0A6V7Y119_MELEN</name>
<protein>
    <submittedName>
        <fullName evidence="2">Uncharacterized protein</fullName>
    </submittedName>
</protein>